<gene>
    <name evidence="1" type="ORF">Glove_80g10</name>
</gene>
<organism evidence="1 2">
    <name type="scientific">Diversispora epigaea</name>
    <dbReference type="NCBI Taxonomy" id="1348612"/>
    <lineage>
        <taxon>Eukaryota</taxon>
        <taxon>Fungi</taxon>
        <taxon>Fungi incertae sedis</taxon>
        <taxon>Mucoromycota</taxon>
        <taxon>Glomeromycotina</taxon>
        <taxon>Glomeromycetes</taxon>
        <taxon>Diversisporales</taxon>
        <taxon>Diversisporaceae</taxon>
        <taxon>Diversispora</taxon>
    </lineage>
</organism>
<name>A0A397J836_9GLOM</name>
<dbReference type="AlphaFoldDB" id="A0A397J836"/>
<keyword evidence="2" id="KW-1185">Reference proteome</keyword>
<sequence length="555" mass="63570">MSTELYNKIYEFLTTAEDRKINAISIVYLGMKEDRWIDQNELKAVVNQAVSSASNVYMNGSERQLRIFRILTQRSVYAMDCYAVVVHSTNLLYVKIIARLKFDNAFEGVYALYDMGAIKTDKEQPLSSDQIENNIDELKRKLGKDTSPLYHCLYSDVDKIPVQELTWKDPLASQVIRDNSDLFDNAFEGVYALYDMGAIKTDKEQPLSSDQIENNIDELKRKLGKDTSPLYHCLYSDVDKIPVQELTWKDPLASQVIRDNSDLVQKLPGNLRRAFMKPVKLMKPALTSEVEDICKRFVLNFSGYNNYNRLPEKLIHDGSWKESGEKISYVVEEILGTLEDIWNNPALSYEVAKTLNEGTYQSTVIVLTIRAVLKNLPLGSSSFISTSERQSIASADRRGVGRRPDIMFVIKHLDVFFELMYIECSRLFCTEQKKVDDDIKVWRECNDGMYYTRKTVNPDKDQFGIIGVQIAGDTLHLNVLIRDKTNVHRYYHIQSAKIPVQFSDEGDVIKFVETLLLLRNILITNISLLCHGTITSSQRLKEGSTTVTTPRDDYP</sequence>
<proteinExistence type="predicted"/>
<dbReference type="EMBL" id="PQFF01000076">
    <property type="protein sequence ID" value="RHZ84499.1"/>
    <property type="molecule type" value="Genomic_DNA"/>
</dbReference>
<evidence type="ECO:0000313" key="2">
    <source>
        <dbReference type="Proteomes" id="UP000266861"/>
    </source>
</evidence>
<dbReference type="Proteomes" id="UP000266861">
    <property type="component" value="Unassembled WGS sequence"/>
</dbReference>
<accession>A0A397J836</accession>
<protein>
    <submittedName>
        <fullName evidence="1">Uncharacterized protein</fullName>
    </submittedName>
</protein>
<reference evidence="1 2" key="1">
    <citation type="submission" date="2018-08" db="EMBL/GenBank/DDBJ databases">
        <title>Genome and evolution of the arbuscular mycorrhizal fungus Diversispora epigaea (formerly Glomus versiforme) and its bacterial endosymbionts.</title>
        <authorList>
            <person name="Sun X."/>
            <person name="Fei Z."/>
            <person name="Harrison M."/>
        </authorList>
    </citation>
    <scope>NUCLEOTIDE SEQUENCE [LARGE SCALE GENOMIC DNA]</scope>
    <source>
        <strain evidence="1 2">IT104</strain>
    </source>
</reference>
<evidence type="ECO:0000313" key="1">
    <source>
        <dbReference type="EMBL" id="RHZ84499.1"/>
    </source>
</evidence>
<comment type="caution">
    <text evidence="1">The sequence shown here is derived from an EMBL/GenBank/DDBJ whole genome shotgun (WGS) entry which is preliminary data.</text>
</comment>